<evidence type="ECO:0008006" key="5">
    <source>
        <dbReference type="Google" id="ProtNLM"/>
    </source>
</evidence>
<dbReference type="EMBL" id="FUKM01000057">
    <property type="protein sequence ID" value="SJN14505.1"/>
    <property type="molecule type" value="Genomic_DNA"/>
</dbReference>
<evidence type="ECO:0000313" key="3">
    <source>
        <dbReference type="EMBL" id="SJN14505.1"/>
    </source>
</evidence>
<dbReference type="Pfam" id="PF04338">
    <property type="entry name" value="DUF481"/>
    <property type="match status" value="1"/>
</dbReference>
<reference evidence="3 4" key="1">
    <citation type="submission" date="2017-02" db="EMBL/GenBank/DDBJ databases">
        <authorList>
            <person name="Dridi B."/>
        </authorList>
    </citation>
    <scope>NUCLEOTIDE SEQUENCE [LARGE SCALE GENOMIC DNA]</scope>
    <source>
        <strain evidence="3 4">JB380</strain>
    </source>
</reference>
<evidence type="ECO:0000256" key="1">
    <source>
        <dbReference type="SAM" id="MobiDB-lite"/>
    </source>
</evidence>
<keyword evidence="2" id="KW-0732">Signal</keyword>
<name>A0A1R4I3X1_9GAMM</name>
<dbReference type="OrthoDB" id="5292716at2"/>
<dbReference type="Proteomes" id="UP000196331">
    <property type="component" value="Unassembled WGS sequence"/>
</dbReference>
<feature type="signal peptide" evidence="2">
    <location>
        <begin position="1"/>
        <end position="32"/>
    </location>
</feature>
<feature type="chain" id="PRO_5012706772" description="DUF481 domain-containing protein" evidence="2">
    <location>
        <begin position="33"/>
        <end position="258"/>
    </location>
</feature>
<evidence type="ECO:0000313" key="4">
    <source>
        <dbReference type="Proteomes" id="UP000196331"/>
    </source>
</evidence>
<feature type="compositionally biased region" description="Polar residues" evidence="1">
    <location>
        <begin position="248"/>
        <end position="258"/>
    </location>
</feature>
<evidence type="ECO:0000256" key="2">
    <source>
        <dbReference type="SAM" id="SignalP"/>
    </source>
</evidence>
<comment type="caution">
    <text evidence="3">The sequence shown here is derived from an EMBL/GenBank/DDBJ whole genome shotgun (WGS) entry which is preliminary data.</text>
</comment>
<protein>
    <recommendedName>
        <fullName evidence="5">DUF481 domain-containing protein</fullName>
    </recommendedName>
</protein>
<feature type="region of interest" description="Disordered" evidence="1">
    <location>
        <begin position="230"/>
        <end position="258"/>
    </location>
</feature>
<organism evidence="3 4">
    <name type="scientific">Halomonas citrativorans</name>
    <dbReference type="NCBI Taxonomy" id="2742612"/>
    <lineage>
        <taxon>Bacteria</taxon>
        <taxon>Pseudomonadati</taxon>
        <taxon>Pseudomonadota</taxon>
        <taxon>Gammaproteobacteria</taxon>
        <taxon>Oceanospirillales</taxon>
        <taxon>Halomonadaceae</taxon>
        <taxon>Halomonas</taxon>
    </lineage>
</organism>
<sequence length="258" mass="28866">MFSIFKRVISSSSYLFASTAFLSVVLVSPAVANPFYAPPPPTDDAPVFSGDAELGFTHLSGNTNSQTLIGKTRLTWLTGNFIHSLRGEVRNVSKDGETSAEQYLLAARERYDFKGPHYVFGFARWEKDRFAGYDQQLSVIGGYGRQLLEGSRHSLSLEAGPGYRNDRLREAENEQLAVAYTALVYHWGFSDYADIDQEMSVEYTDKNTTGRSLTALTARLNSRMSLRLSHEVKHNSQPPDDASERTDNTTSASLLYHW</sequence>
<gene>
    <name evidence="3" type="ORF">CZ787_15480</name>
</gene>
<dbReference type="AlphaFoldDB" id="A0A1R4I3X1"/>
<proteinExistence type="predicted"/>
<accession>A0A1R4I3X1</accession>
<dbReference type="InterPro" id="IPR007433">
    <property type="entry name" value="DUF481"/>
</dbReference>